<evidence type="ECO:0000256" key="1">
    <source>
        <dbReference type="SAM" id="Phobius"/>
    </source>
</evidence>
<keyword evidence="1" id="KW-0472">Membrane</keyword>
<reference evidence="2 3" key="1">
    <citation type="submission" date="2019-12" db="EMBL/GenBank/DDBJ databases">
        <authorList>
            <person name="Shi Y."/>
        </authorList>
    </citation>
    <scope>NUCLEOTIDE SEQUENCE [LARGE SCALE GENOMIC DNA]</scope>
    <source>
        <strain evidence="2 3">JCM 17929</strain>
    </source>
</reference>
<keyword evidence="3" id="KW-1185">Reference proteome</keyword>
<evidence type="ECO:0008006" key="4">
    <source>
        <dbReference type="Google" id="ProtNLM"/>
    </source>
</evidence>
<keyword evidence="1" id="KW-0812">Transmembrane</keyword>
<accession>A0A6N8GVG2</accession>
<protein>
    <recommendedName>
        <fullName evidence="4">FAR-17a/AIG1-like protein</fullName>
    </recommendedName>
</protein>
<dbReference type="EMBL" id="WOGU01000020">
    <property type="protein sequence ID" value="MUN64794.1"/>
    <property type="molecule type" value="Genomic_DNA"/>
</dbReference>
<proteinExistence type="predicted"/>
<dbReference type="AlphaFoldDB" id="A0A6N8GVG2"/>
<keyword evidence="1" id="KW-1133">Transmembrane helix</keyword>
<feature type="transmembrane region" description="Helical" evidence="1">
    <location>
        <begin position="70"/>
        <end position="90"/>
    </location>
</feature>
<sequence>MLALRIGALAVAIGALTSRSSCAFVTRTCLGTNLFSYFTVHSTILLVVTLLLALFHHVFRGGEPVWLTALRSLATTYMLVSGIVFTAMLLNAELFGYLFLVPLSSKVLHFVLPVYAVLDFVMGPGRHRLRLSTVWATMVYPLLWALYTLIRGSMVGWYPYFFLDPSQVGGYTAVGLYASGVSALILIVALGVTAATRLPCINPSGLPGQVNTS</sequence>
<comment type="caution">
    <text evidence="2">The sequence shown here is derived from an EMBL/GenBank/DDBJ whole genome shotgun (WGS) entry which is preliminary data.</text>
</comment>
<dbReference type="InterPro" id="IPR049713">
    <property type="entry name" value="Pr6Pr-like"/>
</dbReference>
<organism evidence="2 3">
    <name type="scientific">Kocuria sediminis</name>
    <dbReference type="NCBI Taxonomy" id="1038857"/>
    <lineage>
        <taxon>Bacteria</taxon>
        <taxon>Bacillati</taxon>
        <taxon>Actinomycetota</taxon>
        <taxon>Actinomycetes</taxon>
        <taxon>Micrococcales</taxon>
        <taxon>Micrococcaceae</taxon>
        <taxon>Kocuria</taxon>
    </lineage>
</organism>
<name>A0A6N8GVG2_9MICC</name>
<dbReference type="NCBIfam" id="NF038065">
    <property type="entry name" value="Pr6Pr"/>
    <property type="match status" value="1"/>
</dbReference>
<evidence type="ECO:0000313" key="2">
    <source>
        <dbReference type="EMBL" id="MUN64794.1"/>
    </source>
</evidence>
<gene>
    <name evidence="2" type="ORF">GMA12_16885</name>
</gene>
<evidence type="ECO:0000313" key="3">
    <source>
        <dbReference type="Proteomes" id="UP000436989"/>
    </source>
</evidence>
<dbReference type="RefSeq" id="WP_156270672.1">
    <property type="nucleotide sequence ID" value="NZ_WOGU01000020.1"/>
</dbReference>
<feature type="transmembrane region" description="Helical" evidence="1">
    <location>
        <begin position="129"/>
        <end position="150"/>
    </location>
</feature>
<feature type="transmembrane region" description="Helical" evidence="1">
    <location>
        <begin position="38"/>
        <end position="58"/>
    </location>
</feature>
<dbReference type="Proteomes" id="UP000436989">
    <property type="component" value="Unassembled WGS sequence"/>
</dbReference>
<feature type="transmembrane region" description="Helical" evidence="1">
    <location>
        <begin position="96"/>
        <end position="117"/>
    </location>
</feature>
<feature type="transmembrane region" description="Helical" evidence="1">
    <location>
        <begin position="170"/>
        <end position="192"/>
    </location>
</feature>